<dbReference type="HAMAP" id="MF_01172">
    <property type="entry name" value="AstB"/>
    <property type="match status" value="1"/>
</dbReference>
<reference evidence="4 5" key="1">
    <citation type="submission" date="2024-05" db="EMBL/GenBank/DDBJ databases">
        <authorList>
            <person name="Park S."/>
        </authorList>
    </citation>
    <scope>NUCLEOTIDE SEQUENCE [LARGE SCALE GENOMIC DNA]</scope>
    <source>
        <strain evidence="4 5">DGU5</strain>
    </source>
</reference>
<dbReference type="SUPFAM" id="SSF55909">
    <property type="entry name" value="Pentein"/>
    <property type="match status" value="1"/>
</dbReference>
<keyword evidence="1 3" id="KW-0056">Arginine metabolism</keyword>
<dbReference type="InterPro" id="IPR037031">
    <property type="entry name" value="AstB_sf"/>
</dbReference>
<feature type="binding site" evidence="3">
    <location>
        <begin position="127"/>
        <end position="128"/>
    </location>
    <ligand>
        <name>substrate</name>
    </ligand>
</feature>
<comment type="catalytic activity">
    <reaction evidence="3">
        <text>N(2)-succinyl-L-arginine + 2 H2O + 2 H(+) = N(2)-succinyl-L-ornithine + 2 NH4(+) + CO2</text>
        <dbReference type="Rhea" id="RHEA:19533"/>
        <dbReference type="ChEBI" id="CHEBI:15377"/>
        <dbReference type="ChEBI" id="CHEBI:15378"/>
        <dbReference type="ChEBI" id="CHEBI:16526"/>
        <dbReference type="ChEBI" id="CHEBI:28938"/>
        <dbReference type="ChEBI" id="CHEBI:58241"/>
        <dbReference type="ChEBI" id="CHEBI:58514"/>
        <dbReference type="EC" id="3.5.3.23"/>
    </reaction>
</comment>
<evidence type="ECO:0000256" key="1">
    <source>
        <dbReference type="ARBA" id="ARBA00022503"/>
    </source>
</evidence>
<dbReference type="Gene3D" id="3.75.10.20">
    <property type="entry name" value="Succinylarginine dihydrolase"/>
    <property type="match status" value="1"/>
</dbReference>
<accession>A0ABV0CW47</accession>
<dbReference type="NCBIfam" id="NF009789">
    <property type="entry name" value="PRK13281.1"/>
    <property type="match status" value="1"/>
</dbReference>
<evidence type="ECO:0000313" key="5">
    <source>
        <dbReference type="Proteomes" id="UP001484535"/>
    </source>
</evidence>
<name>A0ABV0CW47_9SPHN</name>
<keyword evidence="5" id="KW-1185">Reference proteome</keyword>
<feature type="binding site" evidence="3">
    <location>
        <position position="100"/>
    </location>
    <ligand>
        <name>substrate</name>
    </ligand>
</feature>
<comment type="pathway">
    <text evidence="3">Amino-acid degradation; L-arginine degradation via AST pathway; L-glutamate and succinate from L-arginine: step 2/5.</text>
</comment>
<sequence>MALQEINFDGIVGPCHNYAGLSLGNLAATKSAGKVSQPRKAALQGLAKMRGNMAAGLAQGVFLPLPRPNSAWLEALAVNATMDPALVASAWSASSMWTANAATVSPAPDCADGRCHLTVANLVTMPHRSQEWPDTLAQLRLAFADSAHFAVHGPVPPCFGDEGAANHMRFCESHESKGVEVFVYGRTGGHFPARQHEQASRVVARSHGLDPARAVFIEQSPEAIAAGAFHNDVVSVANAQVLFAHEQAFADREGAYDAIRAVFPALEVVEVPAARVSLADAISSYLFNAQLLSMPEGSMTLVVPGECRENAAVSGWLDDMLASNGPIRTVKVVDVRESMANGGGPACLRLRVVADPATIDPRFLLTEAKTDLLEKVIAANWPDEIDPADIGKAELAETVLSARAALLEALDLTELA</sequence>
<dbReference type="RefSeq" id="WP_346784310.1">
    <property type="nucleotide sequence ID" value="NZ_JBDLBR010000002.1"/>
</dbReference>
<feature type="active site" evidence="3">
    <location>
        <position position="162"/>
    </location>
</feature>
<evidence type="ECO:0000256" key="3">
    <source>
        <dbReference type="HAMAP-Rule" id="MF_01172"/>
    </source>
</evidence>
<protein>
    <recommendedName>
        <fullName evidence="3">N-succinylarginine dihydrolase</fullName>
        <ecNumber evidence="3">3.5.3.23</ecNumber>
    </recommendedName>
</protein>
<comment type="similarity">
    <text evidence="3">Belongs to the succinylarginine dihydrolase family.</text>
</comment>
<dbReference type="PANTHER" id="PTHR30420:SF2">
    <property type="entry name" value="N-SUCCINYLARGININE DIHYDROLASE"/>
    <property type="match status" value="1"/>
</dbReference>
<keyword evidence="2 3" id="KW-0378">Hydrolase</keyword>
<dbReference type="InterPro" id="IPR007079">
    <property type="entry name" value="SuccinylArg_d-Hdrlase_AstB"/>
</dbReference>
<feature type="active site" evidence="3">
    <location>
        <position position="230"/>
    </location>
</feature>
<feature type="active site" description="Nucleophile" evidence="3">
    <location>
        <position position="347"/>
    </location>
</feature>
<comment type="caution">
    <text evidence="4">The sequence shown here is derived from an EMBL/GenBank/DDBJ whole genome shotgun (WGS) entry which is preliminary data.</text>
</comment>
<proteinExistence type="inferred from homology"/>
<comment type="subunit">
    <text evidence="3">Homodimer.</text>
</comment>
<dbReference type="Proteomes" id="UP001484535">
    <property type="component" value="Unassembled WGS sequence"/>
</dbReference>
<feature type="binding site" evidence="3">
    <location>
        <position position="194"/>
    </location>
    <ligand>
        <name>substrate</name>
    </ligand>
</feature>
<evidence type="ECO:0000313" key="4">
    <source>
        <dbReference type="EMBL" id="MEN7536861.1"/>
    </source>
</evidence>
<feature type="binding site" evidence="3">
    <location>
        <position position="341"/>
    </location>
    <ligand>
        <name>substrate</name>
    </ligand>
</feature>
<dbReference type="EC" id="3.5.3.23" evidence="3"/>
<feature type="binding site" evidence="3">
    <location>
        <begin position="19"/>
        <end position="28"/>
    </location>
    <ligand>
        <name>substrate</name>
    </ligand>
</feature>
<comment type="function">
    <text evidence="3">Catalyzes the hydrolysis of N(2)-succinylarginine into N(2)-succinylornithine, ammonia and CO(2).</text>
</comment>
<gene>
    <name evidence="3" type="primary">astB</name>
    <name evidence="4" type="ORF">ABDJ38_06720</name>
</gene>
<feature type="binding site" evidence="3">
    <location>
        <position position="232"/>
    </location>
    <ligand>
        <name>substrate</name>
    </ligand>
</feature>
<dbReference type="EMBL" id="JBDLBR010000002">
    <property type="protein sequence ID" value="MEN7536861.1"/>
    <property type="molecule type" value="Genomic_DNA"/>
</dbReference>
<organism evidence="4 5">
    <name type="scientific">Aurantiacibacter flavus</name>
    <dbReference type="NCBI Taxonomy" id="3145232"/>
    <lineage>
        <taxon>Bacteria</taxon>
        <taxon>Pseudomonadati</taxon>
        <taxon>Pseudomonadota</taxon>
        <taxon>Alphaproteobacteria</taxon>
        <taxon>Sphingomonadales</taxon>
        <taxon>Erythrobacteraceae</taxon>
        <taxon>Aurantiacibacter</taxon>
    </lineage>
</organism>
<evidence type="ECO:0000256" key="2">
    <source>
        <dbReference type="ARBA" id="ARBA00022801"/>
    </source>
</evidence>
<dbReference type="PANTHER" id="PTHR30420">
    <property type="entry name" value="N-SUCCINYLARGININE DIHYDROLASE"/>
    <property type="match status" value="1"/>
</dbReference>
<dbReference type="Pfam" id="PF04996">
    <property type="entry name" value="AstB"/>
    <property type="match status" value="1"/>
</dbReference>